<evidence type="ECO:0000256" key="9">
    <source>
        <dbReference type="HAMAP-Rule" id="MF_00144"/>
    </source>
</evidence>
<dbReference type="Gene3D" id="2.40.30.10">
    <property type="entry name" value="Translation factors"/>
    <property type="match status" value="1"/>
</dbReference>
<evidence type="ECO:0000256" key="1">
    <source>
        <dbReference type="ARBA" id="ARBA00022555"/>
    </source>
</evidence>
<dbReference type="Gene3D" id="2.30.30.280">
    <property type="entry name" value="Adenine nucleotide alpha hydrolases-like domains"/>
    <property type="match status" value="1"/>
</dbReference>
<dbReference type="GO" id="GO:0002143">
    <property type="term" value="P:tRNA wobble position uridine thiolation"/>
    <property type="evidence" value="ECO:0007669"/>
    <property type="project" value="TreeGrafter"/>
</dbReference>
<evidence type="ECO:0000256" key="2">
    <source>
        <dbReference type="ARBA" id="ARBA00022679"/>
    </source>
</evidence>
<feature type="region of interest" description="Interaction with tRNA" evidence="9">
    <location>
        <begin position="345"/>
        <end position="346"/>
    </location>
</feature>
<dbReference type="AlphaFoldDB" id="A0A2N1UNG6"/>
<feature type="site" description="Interaction with tRNA" evidence="9">
    <location>
        <position position="142"/>
    </location>
</feature>
<keyword evidence="6 9" id="KW-0694">RNA-binding</keyword>
<evidence type="ECO:0000256" key="8">
    <source>
        <dbReference type="ARBA" id="ARBA00051542"/>
    </source>
</evidence>
<keyword evidence="5 9" id="KW-0067">ATP-binding</keyword>
<comment type="caution">
    <text evidence="12">The sequence shown here is derived from an EMBL/GenBank/DDBJ whole genome shotgun (WGS) entry which is preliminary data.</text>
</comment>
<feature type="site" description="Interaction with tRNA" evidence="9">
    <location>
        <position position="378"/>
    </location>
</feature>
<feature type="binding site" evidence="9">
    <location>
        <begin position="10"/>
        <end position="17"/>
    </location>
    <ligand>
        <name>ATP</name>
        <dbReference type="ChEBI" id="CHEBI:30616"/>
    </ligand>
</feature>
<feature type="region of interest" description="Interaction with tRNA" evidence="9">
    <location>
        <begin position="190"/>
        <end position="192"/>
    </location>
</feature>
<evidence type="ECO:0000256" key="6">
    <source>
        <dbReference type="ARBA" id="ARBA00022884"/>
    </source>
</evidence>
<feature type="domain" description="tRNA-specific 2-thiouridylase MnmA-like central" evidence="11">
    <location>
        <begin position="250"/>
        <end position="310"/>
    </location>
</feature>
<keyword evidence="7" id="KW-1015">Disulfide bond</keyword>
<dbReference type="InterPro" id="IPR046885">
    <property type="entry name" value="MnmA-like_C"/>
</dbReference>
<comment type="subcellular location">
    <subcellularLocation>
        <location evidence="9">Cytoplasm</location>
    </subcellularLocation>
</comment>
<feature type="binding site" evidence="9">
    <location>
        <position position="36"/>
    </location>
    <ligand>
        <name>ATP</name>
        <dbReference type="ChEBI" id="CHEBI:30616"/>
    </ligand>
</feature>
<keyword evidence="3 9" id="KW-0819">tRNA processing</keyword>
<comment type="caution">
    <text evidence="9">Lacks conserved residue(s) required for the propagation of feature annotation.</text>
</comment>
<comment type="catalytic activity">
    <reaction evidence="8 9">
        <text>S-sulfanyl-L-cysteinyl-[protein] + uridine(34) in tRNA + AH2 + ATP = 2-thiouridine(34) in tRNA + L-cysteinyl-[protein] + A + AMP + diphosphate + H(+)</text>
        <dbReference type="Rhea" id="RHEA:47032"/>
        <dbReference type="Rhea" id="RHEA-COMP:10131"/>
        <dbReference type="Rhea" id="RHEA-COMP:11726"/>
        <dbReference type="Rhea" id="RHEA-COMP:11727"/>
        <dbReference type="Rhea" id="RHEA-COMP:11728"/>
        <dbReference type="ChEBI" id="CHEBI:13193"/>
        <dbReference type="ChEBI" id="CHEBI:15378"/>
        <dbReference type="ChEBI" id="CHEBI:17499"/>
        <dbReference type="ChEBI" id="CHEBI:29950"/>
        <dbReference type="ChEBI" id="CHEBI:30616"/>
        <dbReference type="ChEBI" id="CHEBI:33019"/>
        <dbReference type="ChEBI" id="CHEBI:61963"/>
        <dbReference type="ChEBI" id="CHEBI:65315"/>
        <dbReference type="ChEBI" id="CHEBI:87170"/>
        <dbReference type="ChEBI" id="CHEBI:456215"/>
        <dbReference type="EC" id="2.8.1.13"/>
    </reaction>
</comment>
<feature type="active site" description="Nucleophile" evidence="9">
    <location>
        <position position="117"/>
    </location>
</feature>
<dbReference type="GO" id="GO:0000049">
    <property type="term" value="F:tRNA binding"/>
    <property type="evidence" value="ECO:0007669"/>
    <property type="project" value="UniProtKB-KW"/>
</dbReference>
<dbReference type="GO" id="GO:0103016">
    <property type="term" value="F:tRNA-uridine 2-sulfurtransferase activity"/>
    <property type="evidence" value="ECO:0007669"/>
    <property type="project" value="UniProtKB-EC"/>
</dbReference>
<sequence length="406" mass="46743">MNNQKQIVVGMSGGVDSSMALVLLKKQGWKPIGVSLKYATWQDSQYQCQNQCLGVQPPNIENACCSTESFKIARNVCKKLNVPFHIINVSKDFKEKVINYFISELKNCKTPNPCVICNRHLKFKKLFEFAKKHNIKYVATGHYARKLKIKNPKLQIPNKSKTQNPKLVASKVEPSKIIRYQLLTAKDTEKDQTYSLSFLPQKWLKYIIFPLGNYTKTEIYKMAVQKGFEFFLKQKQSQDFCFIDKKSIKCFLEKEIGKKQGLIKDTKGNILGKHFGLHFYTIGQRKGIKLPKGPYFVANMDILNNILIITKNEKKLYRKEILCSPFHFISGILPENKIRIKAKIRYRQSSALATLFYISKTKIKIIFDQPQRAITPGQFAVFYSLTKISKEKDQKNICLGGGIIIK</sequence>
<dbReference type="EC" id="2.8.1.13" evidence="9"/>
<evidence type="ECO:0000256" key="5">
    <source>
        <dbReference type="ARBA" id="ARBA00022840"/>
    </source>
</evidence>
<gene>
    <name evidence="9" type="primary">mnmA</name>
    <name evidence="12" type="ORF">CVV26_02200</name>
</gene>
<keyword evidence="2 9" id="KW-0808">Transferase</keyword>
<dbReference type="SUPFAM" id="SSF52402">
    <property type="entry name" value="Adenine nucleotide alpha hydrolases-like"/>
    <property type="match status" value="1"/>
</dbReference>
<evidence type="ECO:0000256" key="7">
    <source>
        <dbReference type="ARBA" id="ARBA00023157"/>
    </source>
</evidence>
<name>A0A2N1UNG6_9BACT</name>
<reference evidence="12 13" key="1">
    <citation type="journal article" date="2017" name="ISME J.">
        <title>Potential for microbial H2 and metal transformations associated with novel bacteria and archaea in deep terrestrial subsurface sediments.</title>
        <authorList>
            <person name="Hernsdorf A.W."/>
            <person name="Amano Y."/>
            <person name="Miyakawa K."/>
            <person name="Ise K."/>
            <person name="Suzuki Y."/>
            <person name="Anantharaman K."/>
            <person name="Probst A."/>
            <person name="Burstein D."/>
            <person name="Thomas B.C."/>
            <person name="Banfield J.F."/>
        </authorList>
    </citation>
    <scope>NUCLEOTIDE SEQUENCE [LARGE SCALE GENOMIC DNA]</scope>
    <source>
        <strain evidence="12">HGW-Kuenenbacteria-1</strain>
    </source>
</reference>
<evidence type="ECO:0000256" key="3">
    <source>
        <dbReference type="ARBA" id="ARBA00022694"/>
    </source>
</evidence>
<comment type="function">
    <text evidence="9">Catalyzes the 2-thiolation of uridine at the wobble position (U34) of tRNA, leading to the formation of s(2)U34.</text>
</comment>
<dbReference type="PANTHER" id="PTHR11933">
    <property type="entry name" value="TRNA 5-METHYLAMINOMETHYL-2-THIOURIDYLATE -METHYLTRANSFERASE"/>
    <property type="match status" value="1"/>
</dbReference>
<dbReference type="CDD" id="cd01998">
    <property type="entry name" value="MnmA_TRMU-like"/>
    <property type="match status" value="1"/>
</dbReference>
<evidence type="ECO:0000256" key="4">
    <source>
        <dbReference type="ARBA" id="ARBA00022741"/>
    </source>
</evidence>
<organism evidence="12 13">
    <name type="scientific">Candidatus Kuenenbacteria bacterium HGW-Kuenenbacteria-1</name>
    <dbReference type="NCBI Taxonomy" id="2013812"/>
    <lineage>
        <taxon>Bacteria</taxon>
        <taxon>Candidatus Kueneniibacteriota</taxon>
    </lineage>
</organism>
<dbReference type="Pfam" id="PF20259">
    <property type="entry name" value="tRNA_Me_trans_M"/>
    <property type="match status" value="1"/>
</dbReference>
<dbReference type="Gene3D" id="3.40.50.620">
    <property type="entry name" value="HUPs"/>
    <property type="match status" value="1"/>
</dbReference>
<dbReference type="InterPro" id="IPR014729">
    <property type="entry name" value="Rossmann-like_a/b/a_fold"/>
</dbReference>
<dbReference type="InterPro" id="IPR004506">
    <property type="entry name" value="MnmA-like"/>
</dbReference>
<dbReference type="Proteomes" id="UP000233414">
    <property type="component" value="Unassembled WGS sequence"/>
</dbReference>
<proteinExistence type="inferred from homology"/>
<evidence type="ECO:0000259" key="11">
    <source>
        <dbReference type="Pfam" id="PF20259"/>
    </source>
</evidence>
<feature type="binding site" evidence="9">
    <location>
        <position position="141"/>
    </location>
    <ligand>
        <name>ATP</name>
        <dbReference type="ChEBI" id="CHEBI:30616"/>
    </ligand>
</feature>
<dbReference type="GO" id="GO:0005524">
    <property type="term" value="F:ATP binding"/>
    <property type="evidence" value="ECO:0007669"/>
    <property type="project" value="UniProtKB-KW"/>
</dbReference>
<accession>A0A2N1UNG6</accession>
<dbReference type="Pfam" id="PF03054">
    <property type="entry name" value="tRNA_Me_trans"/>
    <property type="match status" value="1"/>
</dbReference>
<dbReference type="Pfam" id="PF20258">
    <property type="entry name" value="tRNA_Me_trans_C"/>
    <property type="match status" value="1"/>
</dbReference>
<dbReference type="GO" id="GO:0005737">
    <property type="term" value="C:cytoplasm"/>
    <property type="evidence" value="ECO:0007669"/>
    <property type="project" value="UniProtKB-SubCell"/>
</dbReference>
<comment type="similarity">
    <text evidence="9">Belongs to the MnmA/TRMU family.</text>
</comment>
<keyword evidence="4 9" id="KW-0547">Nucleotide-binding</keyword>
<dbReference type="InterPro" id="IPR046884">
    <property type="entry name" value="MnmA-like_central"/>
</dbReference>
<evidence type="ECO:0000313" key="13">
    <source>
        <dbReference type="Proteomes" id="UP000233414"/>
    </source>
</evidence>
<keyword evidence="1 9" id="KW-0820">tRNA-binding</keyword>
<dbReference type="InterPro" id="IPR023382">
    <property type="entry name" value="MnmA-like_central_sf"/>
</dbReference>
<dbReference type="EMBL" id="PGYQ01000008">
    <property type="protein sequence ID" value="PKL72305.1"/>
    <property type="molecule type" value="Genomic_DNA"/>
</dbReference>
<dbReference type="HAMAP" id="MF_00144">
    <property type="entry name" value="tRNA_thiouridyl_MnmA"/>
    <property type="match status" value="1"/>
</dbReference>
<evidence type="ECO:0000259" key="10">
    <source>
        <dbReference type="Pfam" id="PF20258"/>
    </source>
</evidence>
<feature type="domain" description="tRNA-specific 2-thiouridylase MnmA-like C-terminal" evidence="10">
    <location>
        <begin position="319"/>
        <end position="404"/>
    </location>
</feature>
<keyword evidence="9" id="KW-0963">Cytoplasm</keyword>
<dbReference type="NCBIfam" id="NF001138">
    <property type="entry name" value="PRK00143.1"/>
    <property type="match status" value="1"/>
</dbReference>
<feature type="active site" description="Cysteine persulfide intermediate" evidence="9">
    <location>
        <position position="241"/>
    </location>
</feature>
<protein>
    <recommendedName>
        <fullName evidence="9">tRNA-specific 2-thiouridylase MnmA</fullName>
        <ecNumber evidence="9">2.8.1.13</ecNumber>
    </recommendedName>
</protein>
<evidence type="ECO:0000313" key="12">
    <source>
        <dbReference type="EMBL" id="PKL72305.1"/>
    </source>
</evidence>
<dbReference type="PANTHER" id="PTHR11933:SF5">
    <property type="entry name" value="MITOCHONDRIAL TRNA-SPECIFIC 2-THIOURIDYLASE 1"/>
    <property type="match status" value="1"/>
</dbReference>